<dbReference type="EMBL" id="BAOS01000016">
    <property type="protein sequence ID" value="GAX60956.1"/>
    <property type="molecule type" value="Genomic_DNA"/>
</dbReference>
<dbReference type="PANTHER" id="PTHR40266">
    <property type="entry name" value="TOXIN HIGB-1"/>
    <property type="match status" value="1"/>
</dbReference>
<name>A0A286TYL2_9BACT</name>
<sequence length="93" mass="11199">MIKNFVCKETEKIFNRRISLKLPRDIQKSARRKLEILEGAEILSDLRIPPNNHLEKLSKDRKGQYSIRINDQWRICFVWREGNAYNVEIVDYH</sequence>
<keyword evidence="2" id="KW-1185">Reference proteome</keyword>
<dbReference type="OrthoDB" id="9801102at2"/>
<evidence type="ECO:0000313" key="2">
    <source>
        <dbReference type="Proteomes" id="UP000218542"/>
    </source>
</evidence>
<gene>
    <name evidence="1" type="ORF">SCALIN_C16_0030</name>
</gene>
<dbReference type="PANTHER" id="PTHR40266:SF2">
    <property type="entry name" value="TOXIN HIGB-1"/>
    <property type="match status" value="1"/>
</dbReference>
<organism evidence="1 2">
    <name type="scientific">Candidatus Scalindua japonica</name>
    <dbReference type="NCBI Taxonomy" id="1284222"/>
    <lineage>
        <taxon>Bacteria</taxon>
        <taxon>Pseudomonadati</taxon>
        <taxon>Planctomycetota</taxon>
        <taxon>Candidatus Brocadiia</taxon>
        <taxon>Candidatus Brocadiales</taxon>
        <taxon>Candidatus Scalinduaceae</taxon>
        <taxon>Candidatus Scalindua</taxon>
    </lineage>
</organism>
<dbReference type="InterPro" id="IPR007711">
    <property type="entry name" value="HigB-1"/>
</dbReference>
<dbReference type="AlphaFoldDB" id="A0A286TYL2"/>
<comment type="caution">
    <text evidence="1">The sequence shown here is derived from an EMBL/GenBank/DDBJ whole genome shotgun (WGS) entry which is preliminary data.</text>
</comment>
<dbReference type="InterPro" id="IPR035093">
    <property type="entry name" value="RelE/ParE_toxin_dom_sf"/>
</dbReference>
<dbReference type="RefSeq" id="WP_096894351.1">
    <property type="nucleotide sequence ID" value="NZ_BAOS01000016.1"/>
</dbReference>
<protein>
    <submittedName>
        <fullName evidence="1">Plasmid maintenance system killer protein</fullName>
    </submittedName>
</protein>
<reference evidence="2" key="1">
    <citation type="journal article" date="2017" name="Environ. Microbiol. Rep.">
        <title>Genetic Diversity of Marine Anaerobic Ammonium-Oxidizing Bacteria as Revealed by Genomic and Proteomic Analyses of 'Candidatus Scalindua japonica'.</title>
        <authorList>
            <person name="Oshiki M."/>
            <person name="Mizuto K."/>
            <person name="Kimura Z."/>
            <person name="Kindaichi T."/>
            <person name="Satoh H."/>
            <person name="Okabe S."/>
        </authorList>
    </citation>
    <scope>NUCLEOTIDE SEQUENCE [LARGE SCALE GENOMIC DNA]</scope>
    <source>
        <strain evidence="2">husup-a2</strain>
    </source>
</reference>
<dbReference type="Proteomes" id="UP000218542">
    <property type="component" value="Unassembled WGS sequence"/>
</dbReference>
<dbReference type="Pfam" id="PF05015">
    <property type="entry name" value="HigB-like_toxin"/>
    <property type="match status" value="1"/>
</dbReference>
<dbReference type="SUPFAM" id="SSF143011">
    <property type="entry name" value="RelE-like"/>
    <property type="match status" value="1"/>
</dbReference>
<proteinExistence type="predicted"/>
<evidence type="ECO:0000313" key="1">
    <source>
        <dbReference type="EMBL" id="GAX60956.1"/>
    </source>
</evidence>
<dbReference type="Gene3D" id="3.30.2310.20">
    <property type="entry name" value="RelE-like"/>
    <property type="match status" value="1"/>
</dbReference>
<accession>A0A286TYL2</accession>